<dbReference type="AlphaFoldDB" id="A0A6A4ADQ8"/>
<gene>
    <name evidence="1" type="ORF">PF002_g1848</name>
</gene>
<evidence type="ECO:0008006" key="3">
    <source>
        <dbReference type="Google" id="ProtNLM"/>
    </source>
</evidence>
<accession>A0A6A4ADQ8</accession>
<dbReference type="PANTHER" id="PTHR12984">
    <property type="entry name" value="SCY1-RELATED S/T PROTEIN KINASE-LIKE"/>
    <property type="match status" value="1"/>
</dbReference>
<dbReference type="Gene3D" id="3.30.200.20">
    <property type="entry name" value="Phosphorylase Kinase, domain 1"/>
    <property type="match status" value="1"/>
</dbReference>
<dbReference type="SUPFAM" id="SSF56112">
    <property type="entry name" value="Protein kinase-like (PK-like)"/>
    <property type="match status" value="1"/>
</dbReference>
<evidence type="ECO:0000313" key="2">
    <source>
        <dbReference type="Proteomes" id="UP000440367"/>
    </source>
</evidence>
<reference evidence="1 2" key="1">
    <citation type="submission" date="2018-08" db="EMBL/GenBank/DDBJ databases">
        <title>Genomic investigation of the strawberry pathogen Phytophthora fragariae indicates pathogenicity is determined by transcriptional variation in three key races.</title>
        <authorList>
            <person name="Adams T.M."/>
            <person name="Armitage A.D."/>
            <person name="Sobczyk M.K."/>
            <person name="Bates H.J."/>
            <person name="Dunwell J.M."/>
            <person name="Nellist C.F."/>
            <person name="Harrison R.J."/>
        </authorList>
    </citation>
    <scope>NUCLEOTIDE SEQUENCE [LARGE SCALE GENOMIC DNA]</scope>
    <source>
        <strain evidence="1 2">BC-1</strain>
    </source>
</reference>
<proteinExistence type="predicted"/>
<dbReference type="PANTHER" id="PTHR12984:SF6">
    <property type="entry name" value="SCY1-LIKE PROTEIN 2"/>
    <property type="match status" value="1"/>
</dbReference>
<sequence length="336" mass="37836">MYSSRISSTVRIRPGGQALVVTEVQGEIGEDVTVLVEGLVDLDATVRVARSLCTVQEKKMIVEVCNPSTEEMIIKKGTPLAAISVVPESAFSASEVSSPVDGAEPFSPEESASSTRESDWFHAAIAASPTAENASSESMPELDKVLETELKWRTCLVYLDDCVVFMCAITILQGMLSEGYLKHYETPKDCTASGGHELSWKIFPVVHCKTNHEYSVFLFDKDELKRLKSKEAQDHVPEVLRQEMKTLRVLRHPHVLKVEEVFEDSRRSLCFVTERVTCSLANACKNSTNIVPDHRGRVGRLHIRRTHTCRWRHRQGQRYCWSRGRESRALSARNCR</sequence>
<comment type="caution">
    <text evidence="1">The sequence shown here is derived from an EMBL/GenBank/DDBJ whole genome shotgun (WGS) entry which is preliminary data.</text>
</comment>
<dbReference type="InterPro" id="IPR051177">
    <property type="entry name" value="CIK-Related_Protein"/>
</dbReference>
<protein>
    <recommendedName>
        <fullName evidence="3">Protein kinase domain-containing protein</fullName>
    </recommendedName>
</protein>
<organism evidence="1 2">
    <name type="scientific">Phytophthora fragariae</name>
    <dbReference type="NCBI Taxonomy" id="53985"/>
    <lineage>
        <taxon>Eukaryota</taxon>
        <taxon>Sar</taxon>
        <taxon>Stramenopiles</taxon>
        <taxon>Oomycota</taxon>
        <taxon>Peronosporomycetes</taxon>
        <taxon>Peronosporales</taxon>
        <taxon>Peronosporaceae</taxon>
        <taxon>Phytophthora</taxon>
    </lineage>
</organism>
<evidence type="ECO:0000313" key="1">
    <source>
        <dbReference type="EMBL" id="KAE9256465.1"/>
    </source>
</evidence>
<dbReference type="Proteomes" id="UP000440367">
    <property type="component" value="Unassembled WGS sequence"/>
</dbReference>
<name>A0A6A4ADQ8_9STRA</name>
<dbReference type="EMBL" id="QXGD01000046">
    <property type="protein sequence ID" value="KAE9256465.1"/>
    <property type="molecule type" value="Genomic_DNA"/>
</dbReference>
<dbReference type="InterPro" id="IPR011009">
    <property type="entry name" value="Kinase-like_dom_sf"/>
</dbReference>